<dbReference type="STRING" id="408015.SXIM_35880"/>
<reference evidence="5" key="1">
    <citation type="submission" date="2019-08" db="EMBL/GenBank/DDBJ databases">
        <title>Complete genome sequence of a mangrove-derived Streptomyces xiamenensis.</title>
        <authorList>
            <person name="Xu J."/>
        </authorList>
    </citation>
    <scope>NUCLEOTIDE SEQUENCE</scope>
    <source>
        <strain evidence="5">318</strain>
    </source>
</reference>
<dbReference type="GO" id="GO:0016616">
    <property type="term" value="F:oxidoreductase activity, acting on the CH-OH group of donors, NAD or NADP as acceptor"/>
    <property type="evidence" value="ECO:0007669"/>
    <property type="project" value="InterPro"/>
</dbReference>
<dbReference type="PRINTS" id="PR00080">
    <property type="entry name" value="SDRFAMILY"/>
</dbReference>
<evidence type="ECO:0000256" key="1">
    <source>
        <dbReference type="ARBA" id="ARBA00006484"/>
    </source>
</evidence>
<comment type="similarity">
    <text evidence="1 4">Belongs to the short-chain dehydrogenases/reductases (SDR) family.</text>
</comment>
<dbReference type="Proteomes" id="UP000034034">
    <property type="component" value="Chromosome"/>
</dbReference>
<dbReference type="InterPro" id="IPR036291">
    <property type="entry name" value="NAD(P)-bd_dom_sf"/>
</dbReference>
<dbReference type="InterPro" id="IPR002347">
    <property type="entry name" value="SDR_fam"/>
</dbReference>
<dbReference type="PATRIC" id="fig|408015.6.peg.3637"/>
<gene>
    <name evidence="5" type="ORF">SXIM_35880</name>
</gene>
<keyword evidence="6" id="KW-1185">Reference proteome</keyword>
<dbReference type="EMBL" id="CP009922">
    <property type="protein sequence ID" value="AKG44972.1"/>
    <property type="molecule type" value="Genomic_DNA"/>
</dbReference>
<protein>
    <submittedName>
        <fullName evidence="5">Short-chain dehydrogenase/reductase SDR</fullName>
    </submittedName>
</protein>
<proteinExistence type="inferred from homology"/>
<organism evidence="5 6">
    <name type="scientific">Streptomyces xiamenensis</name>
    <dbReference type="NCBI Taxonomy" id="408015"/>
    <lineage>
        <taxon>Bacteria</taxon>
        <taxon>Bacillati</taxon>
        <taxon>Actinomycetota</taxon>
        <taxon>Actinomycetes</taxon>
        <taxon>Kitasatosporales</taxon>
        <taxon>Streptomycetaceae</taxon>
        <taxon>Streptomyces</taxon>
    </lineage>
</organism>
<evidence type="ECO:0000256" key="3">
    <source>
        <dbReference type="ARBA" id="ARBA00023002"/>
    </source>
</evidence>
<dbReference type="PANTHER" id="PTHR43490:SF99">
    <property type="entry name" value="SHORT-CHAIN DEHYDROGENASE_REDUCTASE"/>
    <property type="match status" value="1"/>
</dbReference>
<dbReference type="AlphaFoldDB" id="A0A0F7FXW6"/>
<evidence type="ECO:0000256" key="4">
    <source>
        <dbReference type="RuleBase" id="RU000363"/>
    </source>
</evidence>
<evidence type="ECO:0000313" key="5">
    <source>
        <dbReference type="EMBL" id="AKG44972.1"/>
    </source>
</evidence>
<dbReference type="Gene3D" id="3.40.50.720">
    <property type="entry name" value="NAD(P)-binding Rossmann-like Domain"/>
    <property type="match status" value="1"/>
</dbReference>
<dbReference type="PRINTS" id="PR00081">
    <property type="entry name" value="GDHRDH"/>
</dbReference>
<sequence length="227" mass="23436">MGFETARQLGERGVVVLLGARDEGRGEQAADTLAQQGVTALPLHLDVTDPASVAAAAAEVDRRYGRLDILVNNAGVAGGFSGPPSEAAVTDLWEVYETNVFGVLSVTNAMLPLLRRSPAGRIVNMSSHLGSLTLNSDPELPFAGINMVAYQSSKTALNALTVAYAKELHGTPVKINAALPGIVATDLNGRQGQRTAAEGAAIAVELALLDDAGPSGACLSDRGPVPW</sequence>
<dbReference type="KEGG" id="sxi:SXIM_35880"/>
<dbReference type="SUPFAM" id="SSF51735">
    <property type="entry name" value="NAD(P)-binding Rossmann-fold domains"/>
    <property type="match status" value="1"/>
</dbReference>
<keyword evidence="2" id="KW-0521">NADP</keyword>
<accession>A0A0F7FXW6</accession>
<dbReference type="CDD" id="cd05324">
    <property type="entry name" value="carb_red_PTCR-like_SDR_c"/>
    <property type="match status" value="1"/>
</dbReference>
<dbReference type="Pfam" id="PF00106">
    <property type="entry name" value="adh_short"/>
    <property type="match status" value="1"/>
</dbReference>
<evidence type="ECO:0000256" key="2">
    <source>
        <dbReference type="ARBA" id="ARBA00022857"/>
    </source>
</evidence>
<dbReference type="HOGENOM" id="CLU_010194_9_0_11"/>
<dbReference type="InterPro" id="IPR045313">
    <property type="entry name" value="CBR1-like"/>
</dbReference>
<keyword evidence="3" id="KW-0560">Oxidoreductase</keyword>
<name>A0A0F7FXW6_9ACTN</name>
<dbReference type="PANTHER" id="PTHR43490">
    <property type="entry name" value="(+)-NEOMENTHOL DEHYDROGENASE"/>
    <property type="match status" value="1"/>
</dbReference>
<evidence type="ECO:0000313" key="6">
    <source>
        <dbReference type="Proteomes" id="UP000034034"/>
    </source>
</evidence>